<name>A0AA37SW55_9ALTE</name>
<feature type="transmembrane region" description="Helical" evidence="6">
    <location>
        <begin position="170"/>
        <end position="191"/>
    </location>
</feature>
<feature type="transmembrane region" description="Helical" evidence="6">
    <location>
        <begin position="328"/>
        <end position="350"/>
    </location>
</feature>
<organism evidence="7 8">
    <name type="scientific">Agaribacter marinus</name>
    <dbReference type="NCBI Taxonomy" id="1431249"/>
    <lineage>
        <taxon>Bacteria</taxon>
        <taxon>Pseudomonadati</taxon>
        <taxon>Pseudomonadota</taxon>
        <taxon>Gammaproteobacteria</taxon>
        <taxon>Alteromonadales</taxon>
        <taxon>Alteromonadaceae</taxon>
        <taxon>Agaribacter</taxon>
    </lineage>
</organism>
<evidence type="ECO:0000313" key="8">
    <source>
        <dbReference type="Proteomes" id="UP001156601"/>
    </source>
</evidence>
<gene>
    <name evidence="7" type="ORF">GCM10007852_15400</name>
</gene>
<reference evidence="7" key="1">
    <citation type="journal article" date="2014" name="Int. J. Syst. Evol. Microbiol.">
        <title>Complete genome sequence of Corynebacterium casei LMG S-19264T (=DSM 44701T), isolated from a smear-ripened cheese.</title>
        <authorList>
            <consortium name="US DOE Joint Genome Institute (JGI-PGF)"/>
            <person name="Walter F."/>
            <person name="Albersmeier A."/>
            <person name="Kalinowski J."/>
            <person name="Ruckert C."/>
        </authorList>
    </citation>
    <scope>NUCLEOTIDE SEQUENCE</scope>
    <source>
        <strain evidence="7">NBRC 110023</strain>
    </source>
</reference>
<evidence type="ECO:0000256" key="3">
    <source>
        <dbReference type="ARBA" id="ARBA00022692"/>
    </source>
</evidence>
<dbReference type="Proteomes" id="UP001156601">
    <property type="component" value="Unassembled WGS sequence"/>
</dbReference>
<dbReference type="GO" id="GO:0005886">
    <property type="term" value="C:plasma membrane"/>
    <property type="evidence" value="ECO:0007669"/>
    <property type="project" value="UniProtKB-SubCell"/>
</dbReference>
<feature type="transmembrane region" description="Helical" evidence="6">
    <location>
        <begin position="278"/>
        <end position="301"/>
    </location>
</feature>
<dbReference type="PANTHER" id="PTHR30250">
    <property type="entry name" value="PST FAMILY PREDICTED COLANIC ACID TRANSPORTER"/>
    <property type="match status" value="1"/>
</dbReference>
<proteinExistence type="predicted"/>
<dbReference type="EMBL" id="BSOT01000005">
    <property type="protein sequence ID" value="GLR70632.1"/>
    <property type="molecule type" value="Genomic_DNA"/>
</dbReference>
<keyword evidence="8" id="KW-1185">Reference proteome</keyword>
<keyword evidence="3 6" id="KW-0812">Transmembrane</keyword>
<sequence length="453" mass="50432">MKYEARESNTLADKNLSDNALFDTTLKQGQDTLHTRRNIRLNSVLTLVANAALALSNWSMFILIAKHYSSEALGSFVLALSIASTGLLLSSFKLRTLLIVDVEWKYSIESYAMSRVLANSVVTLLCVTVASLWFSEISGGIFFSVLAYKLVDSASEFCHSYARRNDHFDYVTKVLVFKSVVSIITIALFSIFNFSLFILLLSWLCVVFVFALYDMLFIRKLLQHHSTDSFTWSRFMSRRAVDESFGIFSRHKTIAIGLVVSALFVYLPNFMLTKLDSLASAGIFASISYFLVAGGIVINSLSQAATPTLTRYITSHSYEAFSKLTLKLCLMGAGLGVIGVVISYFFGAFFLELFYTPEVAKYSTTLTLVMLAALIRYIYIFIGTSLSVLHQFGVQTNIYLAGLFTLFFAGLYLIPAYGLLGVGWSFVVATTVELILFIHASFKIFALPKRLAS</sequence>
<keyword evidence="5 6" id="KW-0472">Membrane</keyword>
<evidence type="ECO:0000256" key="2">
    <source>
        <dbReference type="ARBA" id="ARBA00022475"/>
    </source>
</evidence>
<keyword evidence="2" id="KW-1003">Cell membrane</keyword>
<dbReference type="InterPro" id="IPR050833">
    <property type="entry name" value="Poly_Biosynth_Transport"/>
</dbReference>
<evidence type="ECO:0000256" key="6">
    <source>
        <dbReference type="SAM" id="Phobius"/>
    </source>
</evidence>
<feature type="transmembrane region" description="Helical" evidence="6">
    <location>
        <begin position="76"/>
        <end position="95"/>
    </location>
</feature>
<evidence type="ECO:0000256" key="1">
    <source>
        <dbReference type="ARBA" id="ARBA00004651"/>
    </source>
</evidence>
<evidence type="ECO:0000256" key="4">
    <source>
        <dbReference type="ARBA" id="ARBA00022989"/>
    </source>
</evidence>
<evidence type="ECO:0000256" key="5">
    <source>
        <dbReference type="ARBA" id="ARBA00023136"/>
    </source>
</evidence>
<feature type="transmembrane region" description="Helical" evidence="6">
    <location>
        <begin position="398"/>
        <end position="418"/>
    </location>
</feature>
<keyword evidence="4 6" id="KW-1133">Transmembrane helix</keyword>
<evidence type="ECO:0000313" key="7">
    <source>
        <dbReference type="EMBL" id="GLR70632.1"/>
    </source>
</evidence>
<dbReference type="RefSeq" id="WP_284216920.1">
    <property type="nucleotide sequence ID" value="NZ_BSOT01000005.1"/>
</dbReference>
<accession>A0AA37SW55</accession>
<comment type="caution">
    <text evidence="7">The sequence shown here is derived from an EMBL/GenBank/DDBJ whole genome shotgun (WGS) entry which is preliminary data.</text>
</comment>
<dbReference type="PANTHER" id="PTHR30250:SF11">
    <property type="entry name" value="O-ANTIGEN TRANSPORTER-RELATED"/>
    <property type="match status" value="1"/>
</dbReference>
<protein>
    <recommendedName>
        <fullName evidence="9">Membrane protein involved in the export of O-antigen and teichoic acid</fullName>
    </recommendedName>
</protein>
<feature type="transmembrane region" description="Helical" evidence="6">
    <location>
        <begin position="254"/>
        <end position="272"/>
    </location>
</feature>
<evidence type="ECO:0008006" key="9">
    <source>
        <dbReference type="Google" id="ProtNLM"/>
    </source>
</evidence>
<feature type="transmembrane region" description="Helical" evidence="6">
    <location>
        <begin position="424"/>
        <end position="446"/>
    </location>
</feature>
<reference evidence="7" key="2">
    <citation type="submission" date="2023-01" db="EMBL/GenBank/DDBJ databases">
        <title>Draft genome sequence of Agaribacter marinus strain NBRC 110023.</title>
        <authorList>
            <person name="Sun Q."/>
            <person name="Mori K."/>
        </authorList>
    </citation>
    <scope>NUCLEOTIDE SEQUENCE</scope>
    <source>
        <strain evidence="7">NBRC 110023</strain>
    </source>
</reference>
<feature type="transmembrane region" description="Helical" evidence="6">
    <location>
        <begin position="116"/>
        <end position="134"/>
    </location>
</feature>
<feature type="transmembrane region" description="Helical" evidence="6">
    <location>
        <begin position="362"/>
        <end position="386"/>
    </location>
</feature>
<comment type="subcellular location">
    <subcellularLocation>
        <location evidence="1">Cell membrane</location>
        <topology evidence="1">Multi-pass membrane protein</topology>
    </subcellularLocation>
</comment>
<feature type="transmembrane region" description="Helical" evidence="6">
    <location>
        <begin position="44"/>
        <end position="64"/>
    </location>
</feature>
<dbReference type="AlphaFoldDB" id="A0AA37SW55"/>